<comment type="caution">
    <text evidence="1">The sequence shown here is derived from an EMBL/GenBank/DDBJ whole genome shotgun (WGS) entry which is preliminary data.</text>
</comment>
<gene>
    <name evidence="1" type="ORF">MC378_14390</name>
</gene>
<dbReference type="EMBL" id="JAKQYM010000016">
    <property type="protein sequence ID" value="MCI2230365.1"/>
    <property type="molecule type" value="Genomic_DNA"/>
</dbReference>
<name>A0A9X1VT56_9FLAO</name>
<evidence type="ECO:0000313" key="1">
    <source>
        <dbReference type="EMBL" id="MCI2230365.1"/>
    </source>
</evidence>
<dbReference type="AlphaFoldDB" id="A0A9X1VT56"/>
<dbReference type="Proteomes" id="UP001139369">
    <property type="component" value="Unassembled WGS sequence"/>
</dbReference>
<sequence>MTEPNSRLKALLSLIDMSLENQRSILIELNSLLADCTQDLFDLGIKFENAGLLEKLLIQIIKHNLSIATLSKGSYIKIRENELMMDDLTAVYSIARLQIETFVNLSYLFFLEFEISQELRISIYKIQGLNQQISLTSKHSKKFEPVAKMRNELAEELKKLRNLSEFKLASKKEKTKYTKPRYARLKKPDEIYDMIKIGDLSKTHSLYSNHIHSEYISIRQLNSAIQNTEQISNSISTVIILCSRITSLVITNFTSKYEIENNSFSKKSDILGEKIDALNKMYGK</sequence>
<reference evidence="1" key="1">
    <citation type="submission" date="2022-02" db="EMBL/GenBank/DDBJ databases">
        <title>Polaribacter sp. MSW13, isolated from seawater.</title>
        <authorList>
            <person name="Kristyanto S."/>
            <person name="Jung J."/>
            <person name="Jeon C.O."/>
        </authorList>
    </citation>
    <scope>NUCLEOTIDE SEQUENCE</scope>
    <source>
        <strain evidence="1">MSW13</strain>
    </source>
</reference>
<keyword evidence="2" id="KW-1185">Reference proteome</keyword>
<proteinExistence type="predicted"/>
<protein>
    <submittedName>
        <fullName evidence="1">Uncharacterized protein</fullName>
    </submittedName>
</protein>
<accession>A0A9X1VT56</accession>
<organism evidence="1 2">
    <name type="scientific">Polaribacter marinus</name>
    <dbReference type="NCBI Taxonomy" id="2916838"/>
    <lineage>
        <taxon>Bacteria</taxon>
        <taxon>Pseudomonadati</taxon>
        <taxon>Bacteroidota</taxon>
        <taxon>Flavobacteriia</taxon>
        <taxon>Flavobacteriales</taxon>
        <taxon>Flavobacteriaceae</taxon>
    </lineage>
</organism>
<evidence type="ECO:0000313" key="2">
    <source>
        <dbReference type="Proteomes" id="UP001139369"/>
    </source>
</evidence>